<accession>A0A2P8H3M4</accession>
<feature type="region of interest" description="Disordered" evidence="1">
    <location>
        <begin position="221"/>
        <end position="255"/>
    </location>
</feature>
<feature type="region of interest" description="Disordered" evidence="1">
    <location>
        <begin position="21"/>
        <end position="88"/>
    </location>
</feature>
<feature type="signal peptide" evidence="2">
    <location>
        <begin position="1"/>
        <end position="17"/>
    </location>
</feature>
<evidence type="ECO:0000313" key="4">
    <source>
        <dbReference type="Proteomes" id="UP000242310"/>
    </source>
</evidence>
<name>A0A2P8H3M4_9BACI</name>
<proteinExistence type="predicted"/>
<feature type="chain" id="PRO_5039170644" description="DUF4352 domain-containing protein" evidence="2">
    <location>
        <begin position="18"/>
        <end position="255"/>
    </location>
</feature>
<dbReference type="AlphaFoldDB" id="A0A2P8H3M4"/>
<comment type="caution">
    <text evidence="3">The sequence shown here is derived from an EMBL/GenBank/DDBJ whole genome shotgun (WGS) entry which is preliminary data.</text>
</comment>
<evidence type="ECO:0000256" key="2">
    <source>
        <dbReference type="SAM" id="SignalP"/>
    </source>
</evidence>
<dbReference type="PROSITE" id="PS51257">
    <property type="entry name" value="PROKAR_LIPOPROTEIN"/>
    <property type="match status" value="1"/>
</dbReference>
<dbReference type="EMBL" id="PYAV01000022">
    <property type="protein sequence ID" value="PSL40824.1"/>
    <property type="molecule type" value="Genomic_DNA"/>
</dbReference>
<dbReference type="Proteomes" id="UP000242310">
    <property type="component" value="Unassembled WGS sequence"/>
</dbReference>
<organism evidence="3 4">
    <name type="scientific">Salsuginibacillus halophilus</name>
    <dbReference type="NCBI Taxonomy" id="517424"/>
    <lineage>
        <taxon>Bacteria</taxon>
        <taxon>Bacillati</taxon>
        <taxon>Bacillota</taxon>
        <taxon>Bacilli</taxon>
        <taxon>Bacillales</taxon>
        <taxon>Bacillaceae</taxon>
        <taxon>Salsuginibacillus</taxon>
    </lineage>
</organism>
<keyword evidence="4" id="KW-1185">Reference proteome</keyword>
<dbReference type="RefSeq" id="WP_181315440.1">
    <property type="nucleotide sequence ID" value="NZ_PYAV01000022.1"/>
</dbReference>
<evidence type="ECO:0000256" key="1">
    <source>
        <dbReference type="SAM" id="MobiDB-lite"/>
    </source>
</evidence>
<evidence type="ECO:0000313" key="3">
    <source>
        <dbReference type="EMBL" id="PSL40824.1"/>
    </source>
</evidence>
<sequence>MKKFTLTFGMASVLVLAACNGEEPADEGMDDTDDTDVEETEDADDEDMDDDDDEDEDDDEDDDDDEGLDDEDIDEADEAEDGDYDIDFLGDSVHEADDIEAEGSSGSVDVNIDYINIYETDHEDGEAAIVANIHVENTEDEYAVFYSDQSYVSVNEGDEEYSPDVLESDGVGGEMAETSEDSGHVVYVVEESPEDIEHLHFHFDAATDEAGESIGEEIAIDVDLNGDDDMDDEDMDDEDDDVMDDDDDEDNGDDE</sequence>
<protein>
    <recommendedName>
        <fullName evidence="5">DUF4352 domain-containing protein</fullName>
    </recommendedName>
</protein>
<keyword evidence="2" id="KW-0732">Signal</keyword>
<reference evidence="3 4" key="1">
    <citation type="submission" date="2018-03" db="EMBL/GenBank/DDBJ databases">
        <title>Genomic Encyclopedia of Type Strains, Phase III (KMG-III): the genomes of soil and plant-associated and newly described type strains.</title>
        <authorList>
            <person name="Whitman W."/>
        </authorList>
    </citation>
    <scope>NUCLEOTIDE SEQUENCE [LARGE SCALE GENOMIC DNA]</scope>
    <source>
        <strain evidence="3 4">CGMCC 1.07653</strain>
    </source>
</reference>
<feature type="compositionally biased region" description="Acidic residues" evidence="1">
    <location>
        <begin position="23"/>
        <end position="88"/>
    </location>
</feature>
<gene>
    <name evidence="3" type="ORF">B0H94_12214</name>
</gene>
<evidence type="ECO:0008006" key="5">
    <source>
        <dbReference type="Google" id="ProtNLM"/>
    </source>
</evidence>